<reference evidence="2 3" key="1">
    <citation type="submission" date="2016-10" db="EMBL/GenBank/DDBJ databases">
        <authorList>
            <person name="de Groot N.N."/>
        </authorList>
    </citation>
    <scope>NUCLEOTIDE SEQUENCE [LARGE SCALE GENOMIC DNA]</scope>
    <source>
        <strain evidence="2 3">DSM 22012</strain>
    </source>
</reference>
<dbReference type="OrthoDB" id="9787933at2"/>
<protein>
    <submittedName>
        <fullName evidence="2">Carboxymethylenebutenolidase</fullName>
    </submittedName>
</protein>
<dbReference type="InterPro" id="IPR051049">
    <property type="entry name" value="Dienelactone_hydrolase-like"/>
</dbReference>
<dbReference type="Pfam" id="PF01738">
    <property type="entry name" value="DLH"/>
    <property type="match status" value="1"/>
</dbReference>
<keyword evidence="3" id="KW-1185">Reference proteome</keyword>
<dbReference type="GO" id="GO:0016787">
    <property type="term" value="F:hydrolase activity"/>
    <property type="evidence" value="ECO:0007669"/>
    <property type="project" value="InterPro"/>
</dbReference>
<dbReference type="PANTHER" id="PTHR46623:SF6">
    <property type="entry name" value="ALPHA_BETA-HYDROLASES SUPERFAMILY PROTEIN"/>
    <property type="match status" value="1"/>
</dbReference>
<gene>
    <name evidence="2" type="ORF">SAMN05444390_101126</name>
</gene>
<dbReference type="RefSeq" id="WP_104001154.1">
    <property type="nucleotide sequence ID" value="NZ_FNVQ01000001.1"/>
</dbReference>
<evidence type="ECO:0000259" key="1">
    <source>
        <dbReference type="Pfam" id="PF01738"/>
    </source>
</evidence>
<feature type="domain" description="Dienelactone hydrolase" evidence="1">
    <location>
        <begin position="16"/>
        <end position="229"/>
    </location>
</feature>
<dbReference type="EMBL" id="FNVQ01000001">
    <property type="protein sequence ID" value="SEF64319.1"/>
    <property type="molecule type" value="Genomic_DNA"/>
</dbReference>
<dbReference type="InterPro" id="IPR029058">
    <property type="entry name" value="AB_hydrolase_fold"/>
</dbReference>
<name>A0A1H5TNI8_9GAMM</name>
<proteinExistence type="predicted"/>
<dbReference type="InterPro" id="IPR002925">
    <property type="entry name" value="Dienelactn_hydro"/>
</dbReference>
<sequence>MTAKWIDISNVDKQGFSGYLALPPTGTGPGIVLVQEIWGVNKHIRAVADQYAKDGFVVLAPDVFWRQEPRVDLDYDEAGTTKAFALRQSIDDVRAGTDVAAAAEFLKSLPEVKGGVAAIGYCLGGQLAYRAAAAGSVDAAIAYYGGGIHGALDLAEKIKQPILFHHAELDKHITAEAVADIKAAFNGADNARFFDYPGVDHGFNCWGRPMYDQKSAVLAHGRTLEFLAEQL</sequence>
<evidence type="ECO:0000313" key="2">
    <source>
        <dbReference type="EMBL" id="SEF64319.1"/>
    </source>
</evidence>
<evidence type="ECO:0000313" key="3">
    <source>
        <dbReference type="Proteomes" id="UP000236745"/>
    </source>
</evidence>
<dbReference type="Gene3D" id="3.40.50.1820">
    <property type="entry name" value="alpha/beta hydrolase"/>
    <property type="match status" value="1"/>
</dbReference>
<dbReference type="Proteomes" id="UP000236745">
    <property type="component" value="Unassembled WGS sequence"/>
</dbReference>
<dbReference type="SUPFAM" id="SSF53474">
    <property type="entry name" value="alpha/beta-Hydrolases"/>
    <property type="match status" value="1"/>
</dbReference>
<dbReference type="AlphaFoldDB" id="A0A1H5TNI8"/>
<organism evidence="2 3">
    <name type="scientific">Marinobacterium lutimaris</name>
    <dbReference type="NCBI Taxonomy" id="568106"/>
    <lineage>
        <taxon>Bacteria</taxon>
        <taxon>Pseudomonadati</taxon>
        <taxon>Pseudomonadota</taxon>
        <taxon>Gammaproteobacteria</taxon>
        <taxon>Oceanospirillales</taxon>
        <taxon>Oceanospirillaceae</taxon>
        <taxon>Marinobacterium</taxon>
    </lineage>
</organism>
<dbReference type="PANTHER" id="PTHR46623">
    <property type="entry name" value="CARBOXYMETHYLENEBUTENOLIDASE-RELATED"/>
    <property type="match status" value="1"/>
</dbReference>
<accession>A0A1H5TNI8</accession>